<gene>
    <name evidence="1" type="ORF">AZI86_16660</name>
</gene>
<keyword evidence="2" id="KW-1185">Reference proteome</keyword>
<organism evidence="1 2">
    <name type="scientific">Bdellovibrio bacteriovorus</name>
    <dbReference type="NCBI Taxonomy" id="959"/>
    <lineage>
        <taxon>Bacteria</taxon>
        <taxon>Pseudomonadati</taxon>
        <taxon>Bdellovibrionota</taxon>
        <taxon>Bdellovibrionia</taxon>
        <taxon>Bdellovibrionales</taxon>
        <taxon>Pseudobdellovibrionaceae</taxon>
        <taxon>Bdellovibrio</taxon>
    </lineage>
</organism>
<dbReference type="InterPro" id="IPR038765">
    <property type="entry name" value="Papain-like_cys_pep_sf"/>
</dbReference>
<name>A0A150WH59_BDEBC</name>
<sequence length="402" mass="44975">MIIAECLVVQLQHHFRKQDLMRSIPTRNQVGGTCTYQMALALKDAWRFSHGETDLKRTSSDRNVFFYKRSTDIYNMGLAISLPQEIPFKTTLCTDGILNKFFGNNSMSSFTDALHWAAESIPGNTSEALMSVEKSLDDYKFDSGKKMAILNSFEELFSSGSRTSSAKFINQKIVPIICGSDSIEPDASIQLNSLNLDQPKNNATVIRTVVNQSLCAENPQPVGLGFCANILRTGENGCGQHAIAIVGKRVNKSQTEYLLKNSWGEDWCRKPSANRKLQYEQDCKVWVPEVMLANQGDKISLDWISKKSSEILCGTLTGKPWDTAMFYKVMDENGHKVYVYNSLYPEVDSVLRPKLNTLVCMSGRVRGADFEMDQVLEDSDANKERSTSGIGKLLRLANKPTK</sequence>
<proteinExistence type="predicted"/>
<dbReference type="OrthoDB" id="5288304at2"/>
<evidence type="ECO:0000313" key="1">
    <source>
        <dbReference type="EMBL" id="KYG62464.1"/>
    </source>
</evidence>
<dbReference type="AlphaFoldDB" id="A0A150WH59"/>
<dbReference type="SUPFAM" id="SSF54001">
    <property type="entry name" value="Cysteine proteinases"/>
    <property type="match status" value="1"/>
</dbReference>
<dbReference type="Gene3D" id="3.90.70.10">
    <property type="entry name" value="Cysteine proteinases"/>
    <property type="match status" value="1"/>
</dbReference>
<evidence type="ECO:0000313" key="2">
    <source>
        <dbReference type="Proteomes" id="UP000075320"/>
    </source>
</evidence>
<accession>A0A150WH59</accession>
<reference evidence="1 2" key="1">
    <citation type="submission" date="2016-03" db="EMBL/GenBank/DDBJ databases">
        <authorList>
            <person name="Ploux O."/>
        </authorList>
    </citation>
    <scope>NUCLEOTIDE SEQUENCE [LARGE SCALE GENOMIC DNA]</scope>
    <source>
        <strain evidence="1 2">R0</strain>
    </source>
</reference>
<protein>
    <submittedName>
        <fullName evidence="1">Uncharacterized protein</fullName>
    </submittedName>
</protein>
<comment type="caution">
    <text evidence="1">The sequence shown here is derived from an EMBL/GenBank/DDBJ whole genome shotgun (WGS) entry which is preliminary data.</text>
</comment>
<dbReference type="Proteomes" id="UP000075320">
    <property type="component" value="Unassembled WGS sequence"/>
</dbReference>
<dbReference type="EMBL" id="LUKE01000005">
    <property type="protein sequence ID" value="KYG62464.1"/>
    <property type="molecule type" value="Genomic_DNA"/>
</dbReference>